<accession>A0A1A9ZTI5</accession>
<dbReference type="EnsemblMetazoa" id="GPAI024440-RA">
    <property type="protein sequence ID" value="GPAI024440-PA"/>
    <property type="gene ID" value="GPAI024440"/>
</dbReference>
<keyword evidence="1" id="KW-0812">Transmembrane</keyword>
<keyword evidence="1" id="KW-0472">Membrane</keyword>
<dbReference type="VEuPathDB" id="VectorBase:GPAI024440"/>
<keyword evidence="1" id="KW-1133">Transmembrane helix</keyword>
<reference evidence="3" key="1">
    <citation type="submission" date="2014-03" db="EMBL/GenBank/DDBJ databases">
        <authorList>
            <person name="Aksoy S."/>
            <person name="Warren W."/>
            <person name="Wilson R.K."/>
        </authorList>
    </citation>
    <scope>NUCLEOTIDE SEQUENCE [LARGE SCALE GENOMIC DNA]</scope>
    <source>
        <strain evidence="3">IAEA</strain>
    </source>
</reference>
<protein>
    <submittedName>
        <fullName evidence="2">Uncharacterized protein</fullName>
    </submittedName>
</protein>
<reference evidence="2" key="2">
    <citation type="submission" date="2020-05" db="UniProtKB">
        <authorList>
            <consortium name="EnsemblMetazoa"/>
        </authorList>
    </citation>
    <scope>IDENTIFICATION</scope>
    <source>
        <strain evidence="2">IAEA</strain>
    </source>
</reference>
<sequence length="146" mass="17186">MFMKMSFIRLKMNFEYSAYSAGINIGFTLSIVSWYAFYFKTKREDTPTRQRHVLNLQNDFQISFNFFEGHSIADTKALKLLLGWAALYIEEAFRKAIARLGVKLVRCKREDYPEIYVHIGRSTIKLDYGDDLSIKSNQKIERKSNF</sequence>
<name>A0A1A9ZTI5_GLOPL</name>
<evidence type="ECO:0000313" key="3">
    <source>
        <dbReference type="Proteomes" id="UP000092445"/>
    </source>
</evidence>
<evidence type="ECO:0000313" key="2">
    <source>
        <dbReference type="EnsemblMetazoa" id="GPAI024440-PA"/>
    </source>
</evidence>
<dbReference type="Proteomes" id="UP000092445">
    <property type="component" value="Unassembled WGS sequence"/>
</dbReference>
<dbReference type="AlphaFoldDB" id="A0A1A9ZTI5"/>
<feature type="transmembrane region" description="Helical" evidence="1">
    <location>
        <begin position="21"/>
        <end position="39"/>
    </location>
</feature>
<organism evidence="2 3">
    <name type="scientific">Glossina pallidipes</name>
    <name type="common">Tsetse fly</name>
    <dbReference type="NCBI Taxonomy" id="7398"/>
    <lineage>
        <taxon>Eukaryota</taxon>
        <taxon>Metazoa</taxon>
        <taxon>Ecdysozoa</taxon>
        <taxon>Arthropoda</taxon>
        <taxon>Hexapoda</taxon>
        <taxon>Insecta</taxon>
        <taxon>Pterygota</taxon>
        <taxon>Neoptera</taxon>
        <taxon>Endopterygota</taxon>
        <taxon>Diptera</taxon>
        <taxon>Brachycera</taxon>
        <taxon>Muscomorpha</taxon>
        <taxon>Hippoboscoidea</taxon>
        <taxon>Glossinidae</taxon>
        <taxon>Glossina</taxon>
    </lineage>
</organism>
<evidence type="ECO:0000256" key="1">
    <source>
        <dbReference type="SAM" id="Phobius"/>
    </source>
</evidence>
<keyword evidence="3" id="KW-1185">Reference proteome</keyword>
<proteinExistence type="predicted"/>